<dbReference type="EMBL" id="JAAVMX010000005">
    <property type="protein sequence ID" value="KAF4508205.1"/>
    <property type="molecule type" value="Genomic_DNA"/>
</dbReference>
<dbReference type="OrthoDB" id="4121058at2759"/>
<dbReference type="Proteomes" id="UP000557566">
    <property type="component" value="Unassembled WGS sequence"/>
</dbReference>
<feature type="region of interest" description="Disordered" evidence="1">
    <location>
        <begin position="116"/>
        <end position="263"/>
    </location>
</feature>
<evidence type="ECO:0000313" key="2">
    <source>
        <dbReference type="EMBL" id="KAF4508205.1"/>
    </source>
</evidence>
<reference evidence="2 3" key="1">
    <citation type="journal article" date="2020" name="Genome Biol. Evol.">
        <title>A new high-quality draft genome assembly of the Chinese cordyceps Ophiocordyceps sinensis.</title>
        <authorList>
            <person name="Shu R."/>
            <person name="Zhang J."/>
            <person name="Meng Q."/>
            <person name="Zhang H."/>
            <person name="Zhou G."/>
            <person name="Li M."/>
            <person name="Wu P."/>
            <person name="Zhao Y."/>
            <person name="Chen C."/>
            <person name="Qin Q."/>
        </authorList>
    </citation>
    <scope>NUCLEOTIDE SEQUENCE [LARGE SCALE GENOMIC DNA]</scope>
    <source>
        <strain evidence="2 3">IOZ07</strain>
    </source>
</reference>
<name>A0A8H4V583_9HYPO</name>
<gene>
    <name evidence="2" type="ORF">G6O67_004615</name>
</gene>
<keyword evidence="3" id="KW-1185">Reference proteome</keyword>
<evidence type="ECO:0000256" key="1">
    <source>
        <dbReference type="SAM" id="MobiDB-lite"/>
    </source>
</evidence>
<feature type="compositionally biased region" description="Basic residues" evidence="1">
    <location>
        <begin position="165"/>
        <end position="176"/>
    </location>
</feature>
<proteinExistence type="predicted"/>
<sequence length="391" mass="42649">MSKTSSAWLGAPPVSADGFAFADGEFFAQSSGQNRHRRAAHAELQAQFGSGSDKDHPAHWFEAQLLHYGLKPSKTKAVARMRLLDAFNAGNLQVPSQITKLEGELKKEWTKKNREAKKAFHGGPQVEAKKATPKPKTTAAGSKRRIEVDGTKASTTASSAQPVPKKPRTATPKKPRTATPKANSDAKPATASPANKQTARRGGIAQASSPRATQMPPPPAQVQWVDDESDSGGGGDSEDYGISDGYGGSGHDQPPPYSEYEVDDQQGAGLSRLGLINGDYDVECPFDLGIIEGVLFMNERPWESSDNCFEFTWRGSEADGPIIYGDRHKGWIKFVGGGRIEGFIDYQGLTFEGERCPGQGTRSSRDARSLQMEWDNYSEAEYDRLNRARWR</sequence>
<dbReference type="AlphaFoldDB" id="A0A8H4V583"/>
<feature type="compositionally biased region" description="Acidic residues" evidence="1">
    <location>
        <begin position="225"/>
        <end position="241"/>
    </location>
</feature>
<protein>
    <submittedName>
        <fullName evidence="2">Uncharacterized protein</fullName>
    </submittedName>
</protein>
<comment type="caution">
    <text evidence="2">The sequence shown here is derived from an EMBL/GenBank/DDBJ whole genome shotgun (WGS) entry which is preliminary data.</text>
</comment>
<accession>A0A8H4V583</accession>
<feature type="compositionally biased region" description="Polar residues" evidence="1">
    <location>
        <begin position="152"/>
        <end position="161"/>
    </location>
</feature>
<evidence type="ECO:0000313" key="3">
    <source>
        <dbReference type="Proteomes" id="UP000557566"/>
    </source>
</evidence>
<organism evidence="2 3">
    <name type="scientific">Ophiocordyceps sinensis</name>
    <dbReference type="NCBI Taxonomy" id="72228"/>
    <lineage>
        <taxon>Eukaryota</taxon>
        <taxon>Fungi</taxon>
        <taxon>Dikarya</taxon>
        <taxon>Ascomycota</taxon>
        <taxon>Pezizomycotina</taxon>
        <taxon>Sordariomycetes</taxon>
        <taxon>Hypocreomycetidae</taxon>
        <taxon>Hypocreales</taxon>
        <taxon>Ophiocordycipitaceae</taxon>
        <taxon>Ophiocordyceps</taxon>
    </lineage>
</organism>